<dbReference type="EMBL" id="NRSG01000628">
    <property type="protein sequence ID" value="MBK1662594.1"/>
    <property type="molecule type" value="Genomic_DNA"/>
</dbReference>
<sequence length="123" mass="13228">MIGFLLLALPAAADRIPARVGDHADHGRIVFDWPAPPAYTMDQQGDRVLLRFPPGQEFVLPRRLPRNLLAAEATAEGVVLTLRPGARARTLRLGNRVVVNVFDPRPEASPPAVAARPVAAVAS</sequence>
<name>A0ABS1D712_9PROT</name>
<proteinExistence type="predicted"/>
<evidence type="ECO:0000313" key="2">
    <source>
        <dbReference type="Proteomes" id="UP000697995"/>
    </source>
</evidence>
<gene>
    <name evidence="1" type="ORF">CKO45_30930</name>
</gene>
<comment type="caution">
    <text evidence="1">The sequence shown here is derived from an EMBL/GenBank/DDBJ whole genome shotgun (WGS) entry which is preliminary data.</text>
</comment>
<keyword evidence="2" id="KW-1185">Reference proteome</keyword>
<accession>A0ABS1D712</accession>
<feature type="non-terminal residue" evidence="1">
    <location>
        <position position="123"/>
    </location>
</feature>
<reference evidence="1 2" key="1">
    <citation type="journal article" date="2020" name="Microorganisms">
        <title>Osmotic Adaptation and Compatible Solute Biosynthesis of Phototrophic Bacteria as Revealed from Genome Analyses.</title>
        <authorList>
            <person name="Imhoff J.F."/>
            <person name="Rahn T."/>
            <person name="Kunzel S."/>
            <person name="Keller A."/>
            <person name="Neulinger S.C."/>
        </authorList>
    </citation>
    <scope>NUCLEOTIDE SEQUENCE [LARGE SCALE GENOMIC DNA]</scope>
    <source>
        <strain evidence="1 2">DSM 15382</strain>
    </source>
</reference>
<dbReference type="Proteomes" id="UP000697995">
    <property type="component" value="Unassembled WGS sequence"/>
</dbReference>
<dbReference type="RefSeq" id="WP_200306832.1">
    <property type="nucleotide sequence ID" value="NZ_NRSG01000628.1"/>
</dbReference>
<organism evidence="1 2">
    <name type="scientific">Paracraurococcus ruber</name>
    <dbReference type="NCBI Taxonomy" id="77675"/>
    <lineage>
        <taxon>Bacteria</taxon>
        <taxon>Pseudomonadati</taxon>
        <taxon>Pseudomonadota</taxon>
        <taxon>Alphaproteobacteria</taxon>
        <taxon>Acetobacterales</taxon>
        <taxon>Roseomonadaceae</taxon>
        <taxon>Paracraurococcus</taxon>
    </lineage>
</organism>
<evidence type="ECO:0000313" key="1">
    <source>
        <dbReference type="EMBL" id="MBK1662594.1"/>
    </source>
</evidence>
<protein>
    <submittedName>
        <fullName evidence="1">Uncharacterized protein</fullName>
    </submittedName>
</protein>